<proteinExistence type="predicted"/>
<reference evidence="2 3" key="2">
    <citation type="submission" date="2020-04" db="EMBL/GenBank/DDBJ databases">
        <title>Complete genome sequence of Alteromonas pelagimontana 5.12T.</title>
        <authorList>
            <person name="Sinha R.K."/>
            <person name="Krishnan K.P."/>
            <person name="Kurian J.P."/>
        </authorList>
    </citation>
    <scope>NUCLEOTIDE SEQUENCE [LARGE SCALE GENOMIC DNA]</scope>
    <source>
        <strain evidence="2 3">5.12</strain>
    </source>
</reference>
<evidence type="ECO:0000256" key="1">
    <source>
        <dbReference type="SAM" id="SignalP"/>
    </source>
</evidence>
<evidence type="ECO:0000313" key="2">
    <source>
        <dbReference type="EMBL" id="QJR80090.1"/>
    </source>
</evidence>
<dbReference type="RefSeq" id="WP_075608591.1">
    <property type="nucleotide sequence ID" value="NZ_CP052766.1"/>
</dbReference>
<evidence type="ECO:0008006" key="4">
    <source>
        <dbReference type="Google" id="ProtNLM"/>
    </source>
</evidence>
<dbReference type="SUPFAM" id="SSF101756">
    <property type="entry name" value="Hypothetical protein YgiW"/>
    <property type="match status" value="1"/>
</dbReference>
<dbReference type="AlphaFoldDB" id="A0A6M4MBU7"/>
<dbReference type="InterPro" id="IPR036700">
    <property type="entry name" value="BOBF_sf"/>
</dbReference>
<evidence type="ECO:0000313" key="3">
    <source>
        <dbReference type="Proteomes" id="UP000219285"/>
    </source>
</evidence>
<keyword evidence="1" id="KW-0732">Signal</keyword>
<accession>A0A6M4MBU7</accession>
<name>A0A6M4MBU7_9ALTE</name>
<dbReference type="OrthoDB" id="8482074at2"/>
<dbReference type="Proteomes" id="UP000219285">
    <property type="component" value="Chromosome"/>
</dbReference>
<dbReference type="Gene3D" id="2.40.50.200">
    <property type="entry name" value="Bacterial OB-fold"/>
    <property type="match status" value="1"/>
</dbReference>
<keyword evidence="3" id="KW-1185">Reference proteome</keyword>
<protein>
    <recommendedName>
        <fullName evidence="4">Bacterial OB-fold domain-containing protein</fullName>
    </recommendedName>
</protein>
<reference evidence="3" key="1">
    <citation type="submission" date="2014-12" db="EMBL/GenBank/DDBJ databases">
        <title>Complete genome sequence of a multi-drug resistant Klebsiella pneumoniae.</title>
        <authorList>
            <person name="Hua X."/>
            <person name="Chen Q."/>
            <person name="Li X."/>
            <person name="Feng Y."/>
            <person name="Ruan Z."/>
            <person name="Yu Y."/>
        </authorList>
    </citation>
    <scope>NUCLEOTIDE SEQUENCE [LARGE SCALE GENOMIC DNA]</scope>
    <source>
        <strain evidence="3">5.12</strain>
    </source>
</reference>
<dbReference type="KEGG" id="apel:CA267_004510"/>
<gene>
    <name evidence="2" type="ORF">CA267_004510</name>
</gene>
<dbReference type="EMBL" id="CP052766">
    <property type="protein sequence ID" value="QJR80090.1"/>
    <property type="molecule type" value="Genomic_DNA"/>
</dbReference>
<sequence>MFHKKTLLALASSVALVSANPVIAKGSDHTASLDSSTWVTVSGEVREVDSQFFTLDYGEGNIIVEIADTDFDAQAFKALDGDTVTVSGKIDGSLFSNSTLQASSVYIDSLRTTFISDSADSSSRDVYATTAFIPSSLDSMLLIGNVSAVSDEAVQISVGDTSVTVNVDDMRDSPVDDEGYLKLAKGDRVKVSASLDDDFFTSYSLDANYIIKVNGKHI</sequence>
<feature type="chain" id="PRO_5028901078" description="Bacterial OB-fold domain-containing protein" evidence="1">
    <location>
        <begin position="25"/>
        <end position="218"/>
    </location>
</feature>
<organism evidence="2 3">
    <name type="scientific">Alteromonas pelagimontana</name>
    <dbReference type="NCBI Taxonomy" id="1858656"/>
    <lineage>
        <taxon>Bacteria</taxon>
        <taxon>Pseudomonadati</taxon>
        <taxon>Pseudomonadota</taxon>
        <taxon>Gammaproteobacteria</taxon>
        <taxon>Alteromonadales</taxon>
        <taxon>Alteromonadaceae</taxon>
        <taxon>Alteromonas/Salinimonas group</taxon>
        <taxon>Alteromonas</taxon>
    </lineage>
</organism>
<feature type="signal peptide" evidence="1">
    <location>
        <begin position="1"/>
        <end position="24"/>
    </location>
</feature>